<reference evidence="6 7" key="1">
    <citation type="submission" date="2019-04" db="EMBL/GenBank/DDBJ databases">
        <title>High contiguity whole genome sequence and gene annotation resource for two Venturia nashicola isolates.</title>
        <authorList>
            <person name="Prokchorchik M."/>
            <person name="Won K."/>
            <person name="Lee Y."/>
            <person name="Choi E.D."/>
            <person name="Segonzac C."/>
            <person name="Sohn K.H."/>
        </authorList>
    </citation>
    <scope>NUCLEOTIDE SEQUENCE [LARGE SCALE GENOMIC DNA]</scope>
    <source>
        <strain evidence="6 7">PRI2</strain>
    </source>
</reference>
<keyword evidence="3" id="KW-0687">Ribonucleoprotein</keyword>
<dbReference type="GO" id="GO:0005762">
    <property type="term" value="C:mitochondrial large ribosomal subunit"/>
    <property type="evidence" value="ECO:0007669"/>
    <property type="project" value="TreeGrafter"/>
</dbReference>
<proteinExistence type="inferred from homology"/>
<comment type="similarity">
    <text evidence="1">Belongs to the bacterial ribosomal protein bL28 family.</text>
</comment>
<evidence type="ECO:0000256" key="5">
    <source>
        <dbReference type="ARBA" id="ARBA00037226"/>
    </source>
</evidence>
<dbReference type="PANTHER" id="PTHR13528:SF2">
    <property type="entry name" value="LARGE RIBOSOMAL SUBUNIT PROTEIN BL28M"/>
    <property type="match status" value="1"/>
</dbReference>
<evidence type="ECO:0000313" key="6">
    <source>
        <dbReference type="EMBL" id="TID24512.1"/>
    </source>
</evidence>
<dbReference type="InterPro" id="IPR026569">
    <property type="entry name" value="Ribosomal_bL28"/>
</dbReference>
<dbReference type="Gene3D" id="2.30.170.40">
    <property type="entry name" value="Ribosomal protein L28/L24"/>
    <property type="match status" value="1"/>
</dbReference>
<evidence type="ECO:0000256" key="2">
    <source>
        <dbReference type="ARBA" id="ARBA00022980"/>
    </source>
</evidence>
<gene>
    <name evidence="6" type="ORF">E6O75_ATG02877</name>
</gene>
<comment type="caution">
    <text evidence="6">The sequence shown here is derived from an EMBL/GenBank/DDBJ whole genome shotgun (WGS) entry which is preliminary data.</text>
</comment>
<keyword evidence="2 6" id="KW-0689">Ribosomal protein</keyword>
<dbReference type="PANTHER" id="PTHR13528">
    <property type="entry name" value="39S RIBOSOMAL PROTEIN L28, MITOCHONDRIAL"/>
    <property type="match status" value="1"/>
</dbReference>
<dbReference type="GO" id="GO:0003735">
    <property type="term" value="F:structural constituent of ribosome"/>
    <property type="evidence" value="ECO:0007669"/>
    <property type="project" value="InterPro"/>
</dbReference>
<name>A0A4Z1PPD3_9PEZI</name>
<evidence type="ECO:0000313" key="7">
    <source>
        <dbReference type="Proteomes" id="UP000298493"/>
    </source>
</evidence>
<organism evidence="6 7">
    <name type="scientific">Venturia nashicola</name>
    <dbReference type="NCBI Taxonomy" id="86259"/>
    <lineage>
        <taxon>Eukaryota</taxon>
        <taxon>Fungi</taxon>
        <taxon>Dikarya</taxon>
        <taxon>Ascomycota</taxon>
        <taxon>Pezizomycotina</taxon>
        <taxon>Dothideomycetes</taxon>
        <taxon>Pleosporomycetidae</taxon>
        <taxon>Venturiales</taxon>
        <taxon>Venturiaceae</taxon>
        <taxon>Venturia</taxon>
    </lineage>
</organism>
<evidence type="ECO:0000256" key="1">
    <source>
        <dbReference type="ARBA" id="ARBA00008760"/>
    </source>
</evidence>
<dbReference type="FunFam" id="2.30.170.40:FF:000003">
    <property type="entry name" value="54S ribosomal protein L24"/>
    <property type="match status" value="1"/>
</dbReference>
<protein>
    <recommendedName>
        <fullName evidence="4">Large ribosomal subunit protein bL28m</fullName>
    </recommendedName>
</protein>
<evidence type="ECO:0000256" key="3">
    <source>
        <dbReference type="ARBA" id="ARBA00023274"/>
    </source>
</evidence>
<dbReference type="Pfam" id="PF00830">
    <property type="entry name" value="Ribosomal_L28"/>
    <property type="match status" value="1"/>
</dbReference>
<dbReference type="OrthoDB" id="361870at2759"/>
<accession>A0A4Z1PPD3</accession>
<evidence type="ECO:0000256" key="4">
    <source>
        <dbReference type="ARBA" id="ARBA00035269"/>
    </source>
</evidence>
<sequence length="224" mass="25552">MAFQLSLFRSSRPTCLSELPRRFSTTPTVTAKSSKQRLKADHAGVPEYPYGPSLWYKQSNFGLYGGQKILSGNNVSKDSETKTRRKWRPNVQNRSLYSHALNEYIQVKVTTRVLRTIDKSGGLDEYLIKDKAARIKELGMKGWELRWRVMNSPWWRNRSKREYMRMGMGFLFKEIEAIKSAAFVNAGGKMSVSVLEGQSNAVEKMAAIEKSVPMKGESRTSNRA</sequence>
<dbReference type="STRING" id="86259.A0A4Z1PPD3"/>
<dbReference type="EMBL" id="SNSC02000005">
    <property type="protein sequence ID" value="TID24512.1"/>
    <property type="molecule type" value="Genomic_DNA"/>
</dbReference>
<dbReference type="AlphaFoldDB" id="A0A4Z1PPD3"/>
<keyword evidence="7" id="KW-1185">Reference proteome</keyword>
<comment type="function">
    <text evidence="5">Component of the mitochondrial ribosome (mitoribosome), a dedicated translation machinery responsible for the synthesis of mitochondrial genome-encoded proteins, including at least some of the essential transmembrane subunits of the mitochondrial respiratory chain. The mitoribosomes are attached to the mitochondrial inner membrane and translation products are cotranslationally integrated into the membrane.</text>
</comment>
<dbReference type="InterPro" id="IPR037147">
    <property type="entry name" value="Ribosomal_bL28_sf"/>
</dbReference>
<dbReference type="HAMAP" id="MF_00373">
    <property type="entry name" value="Ribosomal_bL28"/>
    <property type="match status" value="1"/>
</dbReference>
<dbReference type="SUPFAM" id="SSF143800">
    <property type="entry name" value="L28p-like"/>
    <property type="match status" value="1"/>
</dbReference>
<dbReference type="InterPro" id="IPR034704">
    <property type="entry name" value="Ribosomal_bL28/bL31-like_sf"/>
</dbReference>
<dbReference type="Proteomes" id="UP000298493">
    <property type="component" value="Unassembled WGS sequence"/>
</dbReference>